<gene>
    <name evidence="3" type="ORF">A1359_12435</name>
</gene>
<dbReference type="OrthoDB" id="9811121at2"/>
<dbReference type="Proteomes" id="UP000078476">
    <property type="component" value="Unassembled WGS sequence"/>
</dbReference>
<evidence type="ECO:0000313" key="3">
    <source>
        <dbReference type="EMBL" id="OAI13380.1"/>
    </source>
</evidence>
<dbReference type="STRING" id="980561.A1359_12435"/>
<dbReference type="PANTHER" id="PTHR43674:SF2">
    <property type="entry name" value="BETA-UREIDOPROPIONASE"/>
    <property type="match status" value="1"/>
</dbReference>
<dbReference type="SUPFAM" id="SSF56317">
    <property type="entry name" value="Carbon-nitrogen hydrolase"/>
    <property type="match status" value="1"/>
</dbReference>
<dbReference type="RefSeq" id="WP_066984410.1">
    <property type="nucleotide sequence ID" value="NZ_LUUI01000121.1"/>
</dbReference>
<dbReference type="PANTHER" id="PTHR43674">
    <property type="entry name" value="NITRILASE C965.09-RELATED"/>
    <property type="match status" value="1"/>
</dbReference>
<dbReference type="PROSITE" id="PS50263">
    <property type="entry name" value="CN_HYDROLASE"/>
    <property type="match status" value="1"/>
</dbReference>
<dbReference type="Pfam" id="PF00795">
    <property type="entry name" value="CN_hydrolase"/>
    <property type="match status" value="1"/>
</dbReference>
<evidence type="ECO:0000313" key="4">
    <source>
        <dbReference type="Proteomes" id="UP000078476"/>
    </source>
</evidence>
<keyword evidence="1" id="KW-0378">Hydrolase</keyword>
<evidence type="ECO:0000256" key="1">
    <source>
        <dbReference type="ARBA" id="ARBA00022801"/>
    </source>
</evidence>
<reference evidence="3 4" key="1">
    <citation type="submission" date="2016-03" db="EMBL/GenBank/DDBJ databases">
        <authorList>
            <person name="Ploux O."/>
        </authorList>
    </citation>
    <scope>NUCLEOTIDE SEQUENCE [LARGE SCALE GENOMIC DNA]</scope>
    <source>
        <strain evidence="3 4">R-45370</strain>
    </source>
</reference>
<dbReference type="EMBL" id="LUUI01000121">
    <property type="protein sequence ID" value="OAI13380.1"/>
    <property type="molecule type" value="Genomic_DNA"/>
</dbReference>
<name>A0A177N8F9_9GAMM</name>
<dbReference type="InterPro" id="IPR003010">
    <property type="entry name" value="C-N_Hydrolase"/>
</dbReference>
<feature type="domain" description="CN hydrolase" evidence="2">
    <location>
        <begin position="18"/>
        <end position="292"/>
    </location>
</feature>
<dbReference type="GO" id="GO:0050126">
    <property type="term" value="F:N-carbamoylputrescine amidase activity"/>
    <property type="evidence" value="ECO:0007669"/>
    <property type="project" value="TreeGrafter"/>
</dbReference>
<organism evidence="3 4">
    <name type="scientific">Methylomonas lenta</name>
    <dbReference type="NCBI Taxonomy" id="980561"/>
    <lineage>
        <taxon>Bacteria</taxon>
        <taxon>Pseudomonadati</taxon>
        <taxon>Pseudomonadota</taxon>
        <taxon>Gammaproteobacteria</taxon>
        <taxon>Methylococcales</taxon>
        <taxon>Methylococcaceae</taxon>
        <taxon>Methylomonas</taxon>
    </lineage>
</organism>
<comment type="caution">
    <text evidence="3">The sequence shown here is derived from an EMBL/GenBank/DDBJ whole genome shotgun (WGS) entry which is preliminary data.</text>
</comment>
<dbReference type="InterPro" id="IPR036526">
    <property type="entry name" value="C-N_Hydrolase_sf"/>
</dbReference>
<evidence type="ECO:0000259" key="2">
    <source>
        <dbReference type="PROSITE" id="PS50263"/>
    </source>
</evidence>
<dbReference type="AlphaFoldDB" id="A0A177N8F9"/>
<dbReference type="Gene3D" id="3.60.110.10">
    <property type="entry name" value="Carbon-nitrogen hydrolase"/>
    <property type="match status" value="1"/>
</dbReference>
<proteinExistence type="predicted"/>
<dbReference type="InterPro" id="IPR050345">
    <property type="entry name" value="Aliph_Amidase/BUP"/>
</dbReference>
<sequence length="337" mass="37819">MLILERCKKTAPAHGKGIRLAIYQPQAGLSGTEAAIERAIKQLENAVEIASSHEAQLISFPELYLTGYAFKEKNPSAHEIAFECDSPIIKRIQDIAWKYQVAIICPYPEAAKVAGQARFYDAMVLIDKDGSLLKNYRKTQLWGPDEQKLWDFGYVFPEEGEAFTTHLVNGFPIGLLNCYEAEYSELARIHALNGAKLIVIPTAADEWALVGGRKTVIPYPDATKLLIPAHALENNIFIAYNNYTGVGFIDESGAEIEQVQYLGNSVICDPYGERMLAARKTEETMLIADCVPDDYTQTHPCNTSYIKDRRPAMYAKLTSETIEYEDYCYPNPPRPIY</sequence>
<dbReference type="GO" id="GO:0033388">
    <property type="term" value="P:putrescine biosynthetic process from arginine"/>
    <property type="evidence" value="ECO:0007669"/>
    <property type="project" value="TreeGrafter"/>
</dbReference>
<protein>
    <recommendedName>
        <fullName evidence="2">CN hydrolase domain-containing protein</fullName>
    </recommendedName>
</protein>
<accession>A0A177N8F9</accession>
<keyword evidence="4" id="KW-1185">Reference proteome</keyword>